<proteinExistence type="predicted"/>
<accession>A0A0F9AU42</accession>
<evidence type="ECO:0000313" key="1">
    <source>
        <dbReference type="EMBL" id="KKL05152.1"/>
    </source>
</evidence>
<comment type="caution">
    <text evidence="1">The sequence shown here is derived from an EMBL/GenBank/DDBJ whole genome shotgun (WGS) entry which is preliminary data.</text>
</comment>
<gene>
    <name evidence="1" type="ORF">LCGC14_2608900</name>
</gene>
<protein>
    <submittedName>
        <fullName evidence="1">Uncharacterized protein</fullName>
    </submittedName>
</protein>
<sequence>MKDGRKLPKLKDLYIGKLDIKRENDLNILLNQEPKPQWIKSHPMVPNARYIPIEVIEFLLTTIFIRWYVEIRVTQVIANSVVLTIRLHYQNPIDGEMRFQDGIGANPMQTAKDAGATDFSQIKSGAVMMAAPAAESYAIKDAAEKIGKLFGKDMNRKDAFGYDSLGNKFDMATPEQMNWIMINKENCAYDEKQMAELDNEIFEGMTDIRANEVIKLIEMNRQEPVNMNRQKDIKKVLDSKLERNEND</sequence>
<dbReference type="AlphaFoldDB" id="A0A0F9AU42"/>
<reference evidence="1" key="1">
    <citation type="journal article" date="2015" name="Nature">
        <title>Complex archaea that bridge the gap between prokaryotes and eukaryotes.</title>
        <authorList>
            <person name="Spang A."/>
            <person name="Saw J.H."/>
            <person name="Jorgensen S.L."/>
            <person name="Zaremba-Niedzwiedzka K."/>
            <person name="Martijn J."/>
            <person name="Lind A.E."/>
            <person name="van Eijk R."/>
            <person name="Schleper C."/>
            <person name="Guy L."/>
            <person name="Ettema T.J."/>
        </authorList>
    </citation>
    <scope>NUCLEOTIDE SEQUENCE</scope>
</reference>
<organism evidence="1">
    <name type="scientific">marine sediment metagenome</name>
    <dbReference type="NCBI Taxonomy" id="412755"/>
    <lineage>
        <taxon>unclassified sequences</taxon>
        <taxon>metagenomes</taxon>
        <taxon>ecological metagenomes</taxon>
    </lineage>
</organism>
<name>A0A0F9AU42_9ZZZZ</name>
<dbReference type="EMBL" id="LAZR01044235">
    <property type="protein sequence ID" value="KKL05152.1"/>
    <property type="molecule type" value="Genomic_DNA"/>
</dbReference>